<protein>
    <recommendedName>
        <fullName evidence="7">Nuclear pore complex protein</fullName>
    </recommendedName>
</protein>
<dbReference type="Proteomes" id="UP001141327">
    <property type="component" value="Unassembled WGS sequence"/>
</dbReference>
<comment type="caution">
    <text evidence="10">The sequence shown here is derived from an EMBL/GenBank/DDBJ whole genome shotgun (WGS) entry which is preliminary data.</text>
</comment>
<feature type="chain" id="PRO_5045948401" description="Nuclear pore complex protein" evidence="9">
    <location>
        <begin position="27"/>
        <end position="716"/>
    </location>
</feature>
<keyword evidence="1 7" id="KW-0813">Transport</keyword>
<name>A0ABQ8UQW8_9EUKA</name>
<organism evidence="10 11">
    <name type="scientific">Paratrimastix pyriformis</name>
    <dbReference type="NCBI Taxonomy" id="342808"/>
    <lineage>
        <taxon>Eukaryota</taxon>
        <taxon>Metamonada</taxon>
        <taxon>Preaxostyla</taxon>
        <taxon>Paratrimastigidae</taxon>
        <taxon>Paratrimastix</taxon>
    </lineage>
</organism>
<evidence type="ECO:0000313" key="10">
    <source>
        <dbReference type="EMBL" id="KAJ4459105.1"/>
    </source>
</evidence>
<evidence type="ECO:0000256" key="4">
    <source>
        <dbReference type="ARBA" id="ARBA00023010"/>
    </source>
</evidence>
<dbReference type="Gene3D" id="1.10.3450.20">
    <property type="match status" value="1"/>
</dbReference>
<evidence type="ECO:0000256" key="5">
    <source>
        <dbReference type="ARBA" id="ARBA00023132"/>
    </source>
</evidence>
<dbReference type="Pfam" id="PF04121">
    <property type="entry name" value="Nup84_Nup100"/>
    <property type="match status" value="2"/>
</dbReference>
<keyword evidence="6 7" id="KW-0539">Nucleus</keyword>
<keyword evidence="4 7" id="KW-0811">Translocation</keyword>
<keyword evidence="9" id="KW-0732">Signal</keyword>
<evidence type="ECO:0000256" key="2">
    <source>
        <dbReference type="ARBA" id="ARBA00022816"/>
    </source>
</evidence>
<evidence type="ECO:0000256" key="6">
    <source>
        <dbReference type="ARBA" id="ARBA00023242"/>
    </source>
</evidence>
<evidence type="ECO:0000256" key="8">
    <source>
        <dbReference type="SAM" id="MobiDB-lite"/>
    </source>
</evidence>
<evidence type="ECO:0000313" key="11">
    <source>
        <dbReference type="Proteomes" id="UP001141327"/>
    </source>
</evidence>
<comment type="similarity">
    <text evidence="7">Belongs to the nucleoporin Nup84/Nup107 family.</text>
</comment>
<keyword evidence="2" id="KW-0509">mRNA transport</keyword>
<feature type="region of interest" description="Disordered" evidence="8">
    <location>
        <begin position="167"/>
        <end position="186"/>
    </location>
</feature>
<dbReference type="InterPro" id="IPR007252">
    <property type="entry name" value="Nup84/Nup107"/>
</dbReference>
<reference evidence="10" key="1">
    <citation type="journal article" date="2022" name="bioRxiv">
        <title>Genomics of Preaxostyla Flagellates Illuminates Evolutionary Transitions and the Path Towards Mitochondrial Loss.</title>
        <authorList>
            <person name="Novak L.V.F."/>
            <person name="Treitli S.C."/>
            <person name="Pyrih J."/>
            <person name="Halakuc P."/>
            <person name="Pipaliya S.V."/>
            <person name="Vacek V."/>
            <person name="Brzon O."/>
            <person name="Soukal P."/>
            <person name="Eme L."/>
            <person name="Dacks J.B."/>
            <person name="Karnkowska A."/>
            <person name="Elias M."/>
            <person name="Hampl V."/>
        </authorList>
    </citation>
    <scope>NUCLEOTIDE SEQUENCE</scope>
    <source>
        <strain evidence="10">RCP-MX</strain>
    </source>
</reference>
<sequence>MDRAQRNTWLLTRTLLADSLVGPALLQTEPQSPLQPEASSPKNPLEIIAELHQRDPVVRHMELVARWLESIYFEDVRYYEEQHSWGRTLQGLLRTQGALGPIQAGPFSRHPASLDPDGPLRHLEMLHSEDEASEARLHMTLWQFMRAGRLADAQELLRKSGQPWRAASLGGGAPFDTDGEKSTGNEFEGLWSDTCRVLAERGRTAAERGLYGLLAGWLEPAVPLCQSKEDFLWAALRAEIRARERAAVAPTRRGHPRLRDEPAEADGAEDAAGPEGRRTRSRTEGDVTEAGLTDGPLGFLDALDAHAAAALGAPAPALTSEGFSAAACEALFTWAEQQQQAAAAAAAKKDEIMEAFWLIQRRLALGQWGPLMDEMVALAAAQQGALSSFLVQLCLMLEQVGVPVALEPRTALLLRYIGHLTATKTGFDPMGLVQWILDNQPKPPQAPARSGLAGGLSEAELAYVGALEWLTFDQAPAARLAALLHANAMARHFTVLHNLDAVRMIYDERLPAGTIAMIRSRWSEGTPSLIERNAIKECLSLRAHVHVHDLYAGWCKLRQEQPLPPVLPPVEDPLTQDMLTKQAQARYQDALRAWEAQKQQATSQLTASLQAILEFEGGWLVDQDPSAAPATLPEPAHHDHAAQRQAELEALRRLCLPPVLFLLHRVCHETGLDAAFLEVAVLVADQSRGLAKVLSRDETRRLLGLLARSATALLRA</sequence>
<evidence type="ECO:0000256" key="1">
    <source>
        <dbReference type="ARBA" id="ARBA00022448"/>
    </source>
</evidence>
<dbReference type="PANTHER" id="PTHR13003:SF2">
    <property type="entry name" value="NUCLEAR PORE COMPLEX PROTEIN NUP107"/>
    <property type="match status" value="1"/>
</dbReference>
<keyword evidence="3" id="KW-0653">Protein transport</keyword>
<feature type="region of interest" description="Disordered" evidence="8">
    <location>
        <begin position="246"/>
        <end position="290"/>
    </location>
</feature>
<dbReference type="PANTHER" id="PTHR13003">
    <property type="entry name" value="NUP107-RELATED"/>
    <property type="match status" value="1"/>
</dbReference>
<evidence type="ECO:0000256" key="9">
    <source>
        <dbReference type="SAM" id="SignalP"/>
    </source>
</evidence>
<accession>A0ABQ8UQW8</accession>
<dbReference type="Gene3D" id="1.20.190.50">
    <property type="match status" value="1"/>
</dbReference>
<comment type="subcellular location">
    <subcellularLocation>
        <location evidence="7">Nucleus</location>
        <location evidence="7">Nuclear pore complex</location>
    </subcellularLocation>
    <subcellularLocation>
        <location evidence="7">Nucleus membrane</location>
    </subcellularLocation>
</comment>
<evidence type="ECO:0000256" key="7">
    <source>
        <dbReference type="RuleBase" id="RU365072"/>
    </source>
</evidence>
<gene>
    <name evidence="10" type="ORF">PAPYR_4894</name>
</gene>
<comment type="function">
    <text evidence="7">Functions as a component of the nuclear pore complex (NPC).</text>
</comment>
<proteinExistence type="inferred from homology"/>
<keyword evidence="11" id="KW-1185">Reference proteome</keyword>
<comment type="subunit">
    <text evidence="7">Part of the nuclear pore complex (NPC).</text>
</comment>
<feature type="signal peptide" evidence="9">
    <location>
        <begin position="1"/>
        <end position="26"/>
    </location>
</feature>
<keyword evidence="5 7" id="KW-0906">Nuclear pore complex</keyword>
<evidence type="ECO:0000256" key="3">
    <source>
        <dbReference type="ARBA" id="ARBA00022927"/>
    </source>
</evidence>
<feature type="compositionally biased region" description="Basic and acidic residues" evidence="8">
    <location>
        <begin position="275"/>
        <end position="285"/>
    </location>
</feature>
<keyword evidence="7" id="KW-0472">Membrane</keyword>
<dbReference type="EMBL" id="JAPMOS010000022">
    <property type="protein sequence ID" value="KAJ4459105.1"/>
    <property type="molecule type" value="Genomic_DNA"/>
</dbReference>